<reference evidence="4 5" key="1">
    <citation type="submission" date="2019-09" db="EMBL/GenBank/DDBJ databases">
        <title>Whole-genome sequence of the purple sulfur bacterium Thiohalocapsa marina DSM 19078.</title>
        <authorList>
            <person name="Kyndt J.A."/>
            <person name="Meyer T.E."/>
        </authorList>
    </citation>
    <scope>NUCLEOTIDE SEQUENCE [LARGE SCALE GENOMIC DNA]</scope>
    <source>
        <strain evidence="4 5">DSM 19078</strain>
    </source>
</reference>
<dbReference type="Proteomes" id="UP000322981">
    <property type="component" value="Unassembled WGS sequence"/>
</dbReference>
<evidence type="ECO:0000313" key="5">
    <source>
        <dbReference type="Proteomes" id="UP000322981"/>
    </source>
</evidence>
<dbReference type="RefSeq" id="WP_150094588.1">
    <property type="nucleotide sequence ID" value="NZ_JBFUOH010000128.1"/>
</dbReference>
<dbReference type="PANTHER" id="PTHR35038">
    <property type="entry name" value="DISSIMILATORY SULFITE REDUCTASE SIRA"/>
    <property type="match status" value="1"/>
</dbReference>
<protein>
    <submittedName>
        <fullName evidence="4">Cytochrome c family protein</fullName>
    </submittedName>
</protein>
<dbReference type="OrthoDB" id="9814800at2"/>
<name>A0A5M8FE05_9GAMM</name>
<dbReference type="PANTHER" id="PTHR35038:SF8">
    <property type="entry name" value="C-TYPE POLYHEME CYTOCHROME OMCC"/>
    <property type="match status" value="1"/>
</dbReference>
<keyword evidence="1 2" id="KW-0732">Signal</keyword>
<dbReference type="InterPro" id="IPR023155">
    <property type="entry name" value="Cyt_c-552/4"/>
</dbReference>
<evidence type="ECO:0000313" key="4">
    <source>
        <dbReference type="EMBL" id="KAA6182897.1"/>
    </source>
</evidence>
<gene>
    <name evidence="4" type="ORF">F2Q65_16930</name>
</gene>
<dbReference type="Gene3D" id="1.10.1130.10">
    <property type="entry name" value="Flavocytochrome C3, Chain A"/>
    <property type="match status" value="1"/>
</dbReference>
<dbReference type="SUPFAM" id="SSF48695">
    <property type="entry name" value="Multiheme cytochromes"/>
    <property type="match status" value="2"/>
</dbReference>
<dbReference type="EMBL" id="VWXX01000039">
    <property type="protein sequence ID" value="KAA6182897.1"/>
    <property type="molecule type" value="Genomic_DNA"/>
</dbReference>
<dbReference type="Pfam" id="PF13435">
    <property type="entry name" value="Cytochrome_C554"/>
    <property type="match status" value="1"/>
</dbReference>
<feature type="chain" id="PRO_5024339324" evidence="2">
    <location>
        <begin position="31"/>
        <end position="438"/>
    </location>
</feature>
<comment type="caution">
    <text evidence="4">The sequence shown here is derived from an EMBL/GenBank/DDBJ whole genome shotgun (WGS) entry which is preliminary data.</text>
</comment>
<dbReference type="AlphaFoldDB" id="A0A5M8FE05"/>
<feature type="signal peptide" evidence="2">
    <location>
        <begin position="1"/>
        <end position="30"/>
    </location>
</feature>
<keyword evidence="5" id="KW-1185">Reference proteome</keyword>
<evidence type="ECO:0000256" key="1">
    <source>
        <dbReference type="ARBA" id="ARBA00022729"/>
    </source>
</evidence>
<sequence length="438" mass="47190">MLRQVIGFKAFYTAALGLAMLLSLSPAAQAEASGESIHHVSSEVCANCHQEIFKQWKQSMHAQSTALTDPIHGTFYRQVAGDPTQEGVLHKASGKFPICLQCHAPNAAKDQTTKLDAMAAYSEGVNCIACHTLKHYKGIRTEDGKFRLGMKAYEISDHVQGPSGINNGLAALAAAGDDLFGGAGVGDISSKPNPHLGEPIELEGLQIPALPMQGNPRLMKTSDACMGCHDQRNNPHGVPLCQTGNEYVASGSDVNCLSCHMPVTDGVADHTMGGGHNPAVLRRAVVFDIDSVRDGDILKTAVYLKNQQPHALPTGAPFRNIYVKLTAYDSTGNPIWQNAEGHPAKEDPQAYMAYALSDDQGMPAPPPMATKPGDDTRLKPHEERTLTYEIPAADVALVRGELYYNLLWPGLVKKFSHLPDELKQPVLMAEAEETIVSQ</sequence>
<accession>A0A5M8FE05</accession>
<dbReference type="InterPro" id="IPR036280">
    <property type="entry name" value="Multihaem_cyt_sf"/>
</dbReference>
<proteinExistence type="predicted"/>
<dbReference type="InterPro" id="IPR051829">
    <property type="entry name" value="Multiheme_Cytochr_ET"/>
</dbReference>
<evidence type="ECO:0000259" key="3">
    <source>
        <dbReference type="Pfam" id="PF13435"/>
    </source>
</evidence>
<organism evidence="4 5">
    <name type="scientific">Thiohalocapsa marina</name>
    <dbReference type="NCBI Taxonomy" id="424902"/>
    <lineage>
        <taxon>Bacteria</taxon>
        <taxon>Pseudomonadati</taxon>
        <taxon>Pseudomonadota</taxon>
        <taxon>Gammaproteobacteria</taxon>
        <taxon>Chromatiales</taxon>
        <taxon>Chromatiaceae</taxon>
        <taxon>Thiohalocapsa</taxon>
    </lineage>
</organism>
<evidence type="ECO:0000256" key="2">
    <source>
        <dbReference type="SAM" id="SignalP"/>
    </source>
</evidence>
<feature type="domain" description="Cytochrome c-552/4" evidence="3">
    <location>
        <begin position="44"/>
        <end position="132"/>
    </location>
</feature>